<sequence length="196" mass="23355">IIVTISEHSTMTASKRGSTQRKVCLQALCRSFHTNPSRHLDTRNRAKEKLSSSWPDRQNIYFACDYLRYLPCTWKISTLVVLIHQIPAKMRNHGSEASSDDNCYHRCRRDRHRHRHRRGCRSTRRCRREKRALLQHLMKQCIQYQEQIYENQSEINQLKDQIERLCVLPGKLFDGLRDMASVLRSIQDHLNEFHQL</sequence>
<protein>
    <submittedName>
        <fullName evidence="1">Uncharacterized protein</fullName>
    </submittedName>
</protein>
<dbReference type="Proteomes" id="UP000663828">
    <property type="component" value="Unassembled WGS sequence"/>
</dbReference>
<organism evidence="1 2">
    <name type="scientific">Adineta ricciae</name>
    <name type="common">Rotifer</name>
    <dbReference type="NCBI Taxonomy" id="249248"/>
    <lineage>
        <taxon>Eukaryota</taxon>
        <taxon>Metazoa</taxon>
        <taxon>Spiralia</taxon>
        <taxon>Gnathifera</taxon>
        <taxon>Rotifera</taxon>
        <taxon>Eurotatoria</taxon>
        <taxon>Bdelloidea</taxon>
        <taxon>Adinetida</taxon>
        <taxon>Adinetidae</taxon>
        <taxon>Adineta</taxon>
    </lineage>
</organism>
<comment type="caution">
    <text evidence="1">The sequence shown here is derived from an EMBL/GenBank/DDBJ whole genome shotgun (WGS) entry which is preliminary data.</text>
</comment>
<reference evidence="1" key="1">
    <citation type="submission" date="2021-02" db="EMBL/GenBank/DDBJ databases">
        <authorList>
            <person name="Nowell W R."/>
        </authorList>
    </citation>
    <scope>NUCLEOTIDE SEQUENCE</scope>
</reference>
<keyword evidence="2" id="KW-1185">Reference proteome</keyword>
<name>A0A816AMF2_ADIRI</name>
<evidence type="ECO:0000313" key="2">
    <source>
        <dbReference type="Proteomes" id="UP000663828"/>
    </source>
</evidence>
<feature type="non-terminal residue" evidence="1">
    <location>
        <position position="1"/>
    </location>
</feature>
<gene>
    <name evidence="1" type="ORF">XAT740_LOCUS47439</name>
</gene>
<accession>A0A816AMF2</accession>
<dbReference type="EMBL" id="CAJNOR010006578">
    <property type="protein sequence ID" value="CAF1598820.1"/>
    <property type="molecule type" value="Genomic_DNA"/>
</dbReference>
<dbReference type="AlphaFoldDB" id="A0A816AMF2"/>
<proteinExistence type="predicted"/>
<evidence type="ECO:0000313" key="1">
    <source>
        <dbReference type="EMBL" id="CAF1598820.1"/>
    </source>
</evidence>